<evidence type="ECO:0000313" key="9">
    <source>
        <dbReference type="Proteomes" id="UP000261210"/>
    </source>
</evidence>
<evidence type="ECO:0000313" key="11">
    <source>
        <dbReference type="Proteomes" id="UP000471447"/>
    </source>
</evidence>
<dbReference type="Gene3D" id="2.60.40.10">
    <property type="entry name" value="Immunoglobulins"/>
    <property type="match status" value="1"/>
</dbReference>
<dbReference type="RefSeq" id="WP_004322901.1">
    <property type="nucleotide sequence ID" value="NZ_AP031409.1"/>
</dbReference>
<evidence type="ECO:0000313" key="7">
    <source>
        <dbReference type="EMBL" id="RGK61564.1"/>
    </source>
</evidence>
<evidence type="ECO:0000313" key="6">
    <source>
        <dbReference type="EMBL" id="OUQ68659.1"/>
    </source>
</evidence>
<dbReference type="AlphaFoldDB" id="A0A1Y4VF16"/>
<sequence length="482" mass="53213">MNMNRYIYTLMAAVALLLGITACNEKLSMFEANQNPPEVTDFSPKNGVAGTEISITGANLQEVDSIKIGGVKTDVKYRINRSLVIAGVTNEVVSGIIEVFTPYGSIKTSESFTMEYVIPELTGYVNKSRPYTVVGLTGENLDIVTGVLFGTKEATVVTQTREEIEVEVPYFKDEAVDIVLNYQYGTEIRQVSTSGTPFSLELAYPSVSDYPRMTSAGSSIEIKGVNLTQVDSVFVGEYKAEITKRATDVLTCQLSAEYEVTGTKKITLYYYDETKLETAEDCQVIVPEVYIWKNITLYGHGSENANLFSGTTGKYYNPCEFADNKEIIHLCATQNSDGMQLAGFSKKLNIHKFKCNGKALEADGLNLRFRKLLETTPAEKAYMDKIKNGTLEKISIEQAKADGLNLTGSTKQVARYKLLDDNYNKTNLEGFDIGGINLLLVYSDVDGKNLVAIGFVELVAVQMESVSDTKGSMTLNFYFQKD</sequence>
<evidence type="ECO:0000313" key="4">
    <source>
        <dbReference type="EMBL" id="MCA4524469.1"/>
    </source>
</evidence>
<dbReference type="Pfam" id="PF01833">
    <property type="entry name" value="TIG"/>
    <property type="match status" value="1"/>
</dbReference>
<dbReference type="Proteomes" id="UP000435059">
    <property type="component" value="Unassembled WGS sequence"/>
</dbReference>
<protein>
    <submittedName>
        <fullName evidence="4">IPT/TIG domain-containing protein</fullName>
    </submittedName>
</protein>
<reference evidence="6" key="2">
    <citation type="journal article" date="2018" name="BMC Genomics">
        <title>Whole genome sequencing and function prediction of 133 gut anaerobes isolated from chicken caecum in pure cultures.</title>
        <authorList>
            <person name="Medvecky M."/>
            <person name="Cejkova D."/>
            <person name="Polansky O."/>
            <person name="Karasova D."/>
            <person name="Kubasova T."/>
            <person name="Cizek A."/>
            <person name="Rychlik I."/>
        </authorList>
    </citation>
    <scope>NUCLEOTIDE SEQUENCE</scope>
    <source>
        <strain evidence="6">An109</strain>
    </source>
</reference>
<evidence type="ECO:0000313" key="8">
    <source>
        <dbReference type="Proteomes" id="UP000196036"/>
    </source>
</evidence>
<reference evidence="8" key="1">
    <citation type="submission" date="2017-04" db="EMBL/GenBank/DDBJ databases">
        <title>Function of individual gut microbiota members based on whole genome sequencing of pure cultures obtained from chicken caecum.</title>
        <authorList>
            <person name="Medvecky M."/>
            <person name="Cejkova D."/>
            <person name="Polansky O."/>
            <person name="Karasova D."/>
            <person name="Kubasova T."/>
            <person name="Cizek A."/>
            <person name="Rychlik I."/>
        </authorList>
    </citation>
    <scope>NUCLEOTIDE SEQUENCE [LARGE SCALE GENOMIC DNA]</scope>
    <source>
        <strain evidence="8">An109</strain>
    </source>
</reference>
<dbReference type="EMBL" id="JAIWWW010000034">
    <property type="protein sequence ID" value="MCA4524469.1"/>
    <property type="molecule type" value="Genomic_DNA"/>
</dbReference>
<dbReference type="InterPro" id="IPR014756">
    <property type="entry name" value="Ig_E-set"/>
</dbReference>
<name>A0A1Y4VF16_9BACE</name>
<dbReference type="EMBL" id="WDES01000007">
    <property type="protein sequence ID" value="KAB6089650.1"/>
    <property type="molecule type" value="Genomic_DNA"/>
</dbReference>
<comment type="caution">
    <text evidence="6">The sequence shown here is derived from an EMBL/GenBank/DDBJ whole genome shotgun (WGS) entry which is preliminary data.</text>
</comment>
<organism evidence="6 8">
    <name type="scientific">Bacteroides xylanisolvens</name>
    <dbReference type="NCBI Taxonomy" id="371601"/>
    <lineage>
        <taxon>Bacteria</taxon>
        <taxon>Pseudomonadati</taxon>
        <taxon>Bacteroidota</taxon>
        <taxon>Bacteroidia</taxon>
        <taxon>Bacteroidales</taxon>
        <taxon>Bacteroidaceae</taxon>
        <taxon>Bacteroides</taxon>
    </lineage>
</organism>
<reference evidence="7 9" key="3">
    <citation type="submission" date="2018-08" db="EMBL/GenBank/DDBJ databases">
        <title>A genome reference for cultivated species of the human gut microbiota.</title>
        <authorList>
            <person name="Zou Y."/>
            <person name="Xue W."/>
            <person name="Luo G."/>
        </authorList>
    </citation>
    <scope>NUCLEOTIDE SEQUENCE [LARGE SCALE GENOMIC DNA]</scope>
    <source>
        <strain evidence="7 9">TF10-34</strain>
    </source>
</reference>
<dbReference type="SUPFAM" id="SSF81296">
    <property type="entry name" value="E set domains"/>
    <property type="match status" value="1"/>
</dbReference>
<accession>A0A1Y4VF16</accession>
<feature type="domain" description="IPT/TIG" evidence="1">
    <location>
        <begin position="37"/>
        <end position="105"/>
    </location>
</feature>
<dbReference type="Proteomes" id="UP000261210">
    <property type="component" value="Unassembled WGS sequence"/>
</dbReference>
<dbReference type="Proteomes" id="UP001197958">
    <property type="component" value="Unassembled WGS sequence"/>
</dbReference>
<dbReference type="Proteomes" id="UP001198461">
    <property type="component" value="Unassembled WGS sequence"/>
</dbReference>
<dbReference type="PROSITE" id="PS51257">
    <property type="entry name" value="PROKAR_LIPOPROTEIN"/>
    <property type="match status" value="1"/>
</dbReference>
<dbReference type="EMBL" id="QSQU01000017">
    <property type="protein sequence ID" value="RGK61564.1"/>
    <property type="molecule type" value="Genomic_DNA"/>
</dbReference>
<dbReference type="InterPro" id="IPR013783">
    <property type="entry name" value="Ig-like_fold"/>
</dbReference>
<evidence type="ECO:0000313" key="2">
    <source>
        <dbReference type="EMBL" id="KAB6089650.1"/>
    </source>
</evidence>
<evidence type="ECO:0000313" key="10">
    <source>
        <dbReference type="Proteomes" id="UP000435059"/>
    </source>
</evidence>
<dbReference type="Proteomes" id="UP000196036">
    <property type="component" value="Unassembled WGS sequence"/>
</dbReference>
<evidence type="ECO:0000313" key="3">
    <source>
        <dbReference type="EMBL" id="KAB6420794.1"/>
    </source>
</evidence>
<reference evidence="10 11" key="4">
    <citation type="journal article" date="2019" name="Nat. Med.">
        <title>A library of human gut bacterial isolates paired with longitudinal multiomics data enables mechanistic microbiome research.</title>
        <authorList>
            <person name="Poyet M."/>
            <person name="Groussin M."/>
            <person name="Gibbons S.M."/>
            <person name="Avila-Pacheco J."/>
            <person name="Jiang X."/>
            <person name="Kearney S.M."/>
            <person name="Perrotta A.R."/>
            <person name="Berdy B."/>
            <person name="Zhao S."/>
            <person name="Lieberman T.D."/>
            <person name="Swanson P.K."/>
            <person name="Smith M."/>
            <person name="Roesemann S."/>
            <person name="Alexander J.E."/>
            <person name="Rich S.A."/>
            <person name="Livny J."/>
            <person name="Vlamakis H."/>
            <person name="Clish C."/>
            <person name="Bullock K."/>
            <person name="Deik A."/>
            <person name="Scott J."/>
            <person name="Pierce K.A."/>
            <person name="Xavier R.J."/>
            <person name="Alm E.J."/>
        </authorList>
    </citation>
    <scope>NUCLEOTIDE SEQUENCE [LARGE SCALE GENOMIC DNA]</scope>
    <source>
        <strain evidence="3 11">BIOML-A7</strain>
        <strain evidence="2 10">BIOML-A74</strain>
    </source>
</reference>
<dbReference type="Proteomes" id="UP000471447">
    <property type="component" value="Unassembled WGS sequence"/>
</dbReference>
<keyword evidence="10" id="KW-1185">Reference proteome</keyword>
<reference evidence="4" key="5">
    <citation type="submission" date="2023-08" db="EMBL/GenBank/DDBJ databases">
        <title>Mucin Metabolism Genes Underlie the Key Renovations of Bacteroides xylanisolvens Genomes in Captive Great Apes.</title>
        <authorList>
            <person name="Nishida A.H."/>
        </authorList>
    </citation>
    <scope>NUCLEOTIDE SEQUENCE</scope>
    <source>
        <strain evidence="5">P13.H9</strain>
        <strain evidence="4">P19.10B</strain>
    </source>
</reference>
<dbReference type="EMBL" id="NFLW01000019">
    <property type="protein sequence ID" value="OUQ68659.1"/>
    <property type="molecule type" value="Genomic_DNA"/>
</dbReference>
<dbReference type="EMBL" id="JAIWYE010000011">
    <property type="protein sequence ID" value="MCA4702771.1"/>
    <property type="molecule type" value="Genomic_DNA"/>
</dbReference>
<gene>
    <name evidence="6" type="ORF">B5E52_10910</name>
    <name evidence="7" type="ORF">DXD03_12930</name>
    <name evidence="2" type="ORF">GA574_06320</name>
    <name evidence="3" type="ORF">GAZ26_18400</name>
    <name evidence="5" type="ORF">LD004_03990</name>
    <name evidence="4" type="ORF">LDZ35_14810</name>
</gene>
<dbReference type="InterPro" id="IPR002909">
    <property type="entry name" value="IPT_dom"/>
</dbReference>
<evidence type="ECO:0000259" key="1">
    <source>
        <dbReference type="Pfam" id="PF01833"/>
    </source>
</evidence>
<proteinExistence type="predicted"/>
<evidence type="ECO:0000313" key="5">
    <source>
        <dbReference type="EMBL" id="MCA4702771.1"/>
    </source>
</evidence>
<dbReference type="EMBL" id="WDCG01000023">
    <property type="protein sequence ID" value="KAB6420794.1"/>
    <property type="molecule type" value="Genomic_DNA"/>
</dbReference>